<keyword evidence="8" id="KW-1185">Reference proteome</keyword>
<proteinExistence type="inferred from homology"/>
<dbReference type="GO" id="GO:0005694">
    <property type="term" value="C:chromosome"/>
    <property type="evidence" value="ECO:0007669"/>
    <property type="project" value="TreeGrafter"/>
</dbReference>
<evidence type="ECO:0000256" key="2">
    <source>
        <dbReference type="ARBA" id="ARBA00010769"/>
    </source>
</evidence>
<accession>A0A9D5B901</accession>
<keyword evidence="3" id="KW-0723">Serine/threonine-protein kinase</keyword>
<dbReference type="InterPro" id="IPR057564">
    <property type="entry name" value="HEAT_ATR"/>
</dbReference>
<evidence type="ECO:0000313" key="8">
    <source>
        <dbReference type="Proteomes" id="UP001058974"/>
    </source>
</evidence>
<dbReference type="GO" id="GO:0000077">
    <property type="term" value="P:DNA damage checkpoint signaling"/>
    <property type="evidence" value="ECO:0007669"/>
    <property type="project" value="TreeGrafter"/>
</dbReference>
<feature type="domain" description="FAT" evidence="6">
    <location>
        <begin position="1"/>
        <end position="215"/>
    </location>
</feature>
<reference evidence="7 8" key="1">
    <citation type="journal article" date="2022" name="Nat. Genet.">
        <title>Improved pea reference genome and pan-genome highlight genomic features and evolutionary characteristics.</title>
        <authorList>
            <person name="Yang T."/>
            <person name="Liu R."/>
            <person name="Luo Y."/>
            <person name="Hu S."/>
            <person name="Wang D."/>
            <person name="Wang C."/>
            <person name="Pandey M.K."/>
            <person name="Ge S."/>
            <person name="Xu Q."/>
            <person name="Li N."/>
            <person name="Li G."/>
            <person name="Huang Y."/>
            <person name="Saxena R.K."/>
            <person name="Ji Y."/>
            <person name="Li M."/>
            <person name="Yan X."/>
            <person name="He Y."/>
            <person name="Liu Y."/>
            <person name="Wang X."/>
            <person name="Xiang C."/>
            <person name="Varshney R.K."/>
            <person name="Ding H."/>
            <person name="Gao S."/>
            <person name="Zong X."/>
        </authorList>
    </citation>
    <scope>NUCLEOTIDE SEQUENCE [LARGE SCALE GENOMIC DNA]</scope>
    <source>
        <strain evidence="7 8">cv. Zhongwan 6</strain>
    </source>
</reference>
<keyword evidence="4" id="KW-0227">DNA damage</keyword>
<dbReference type="GO" id="GO:0006281">
    <property type="term" value="P:DNA repair"/>
    <property type="evidence" value="ECO:0007669"/>
    <property type="project" value="TreeGrafter"/>
</dbReference>
<evidence type="ECO:0000256" key="4">
    <source>
        <dbReference type="ARBA" id="ARBA00022763"/>
    </source>
</evidence>
<evidence type="ECO:0000256" key="3">
    <source>
        <dbReference type="ARBA" id="ARBA00022527"/>
    </source>
</evidence>
<name>A0A9D5B901_PEA</name>
<dbReference type="GO" id="GO:0000723">
    <property type="term" value="P:telomere maintenance"/>
    <property type="evidence" value="ECO:0007669"/>
    <property type="project" value="TreeGrafter"/>
</dbReference>
<keyword evidence="5" id="KW-0539">Nucleus</keyword>
<organism evidence="7 8">
    <name type="scientific">Pisum sativum</name>
    <name type="common">Garden pea</name>
    <name type="synonym">Lathyrus oleraceus</name>
    <dbReference type="NCBI Taxonomy" id="3888"/>
    <lineage>
        <taxon>Eukaryota</taxon>
        <taxon>Viridiplantae</taxon>
        <taxon>Streptophyta</taxon>
        <taxon>Embryophyta</taxon>
        <taxon>Tracheophyta</taxon>
        <taxon>Spermatophyta</taxon>
        <taxon>Magnoliopsida</taxon>
        <taxon>eudicotyledons</taxon>
        <taxon>Gunneridae</taxon>
        <taxon>Pentapetalae</taxon>
        <taxon>rosids</taxon>
        <taxon>fabids</taxon>
        <taxon>Fabales</taxon>
        <taxon>Fabaceae</taxon>
        <taxon>Papilionoideae</taxon>
        <taxon>50 kb inversion clade</taxon>
        <taxon>NPAAA clade</taxon>
        <taxon>Hologalegina</taxon>
        <taxon>IRL clade</taxon>
        <taxon>Fabeae</taxon>
        <taxon>Lathyrus</taxon>
    </lineage>
</organism>
<evidence type="ECO:0000313" key="7">
    <source>
        <dbReference type="EMBL" id="KAI5434286.1"/>
    </source>
</evidence>
<dbReference type="PROSITE" id="PS51189">
    <property type="entry name" value="FAT"/>
    <property type="match status" value="1"/>
</dbReference>
<dbReference type="InterPro" id="IPR019557">
    <property type="entry name" value="AminoTfrase-like_pln_mobile"/>
</dbReference>
<keyword evidence="3" id="KW-0418">Kinase</keyword>
<sequence>MLSVIRRRETNTFHLNVGEMTVTLKDVTLLLGLEIDGEPIISLTYTSSNSVCEKYVGQALNQETCKEENSELGPRRVPLANNVVGFSKLNNQKRWWCYIPGVLLFYARGLHKGNKNLFRAFPRLLALWFNFGSKYLRSGSSQKDLEDVHKEALSVMRGCLRGLPPHHWLSMLPQLVSRICHQNVDVVRIVKDIITSVLIEYPQQGLWIMVAVSKFIVPLRHEAVVVIIQATHNGFNSGSNANSYLFNLIA</sequence>
<dbReference type="Proteomes" id="UP001058974">
    <property type="component" value="Chromosome 2"/>
</dbReference>
<gene>
    <name evidence="7" type="ORF">KIW84_021232</name>
</gene>
<comment type="similarity">
    <text evidence="2">Belongs to the PI3/PI4-kinase family. ATM subfamily.</text>
</comment>
<dbReference type="InterPro" id="IPR014009">
    <property type="entry name" value="PIK_FAT"/>
</dbReference>
<dbReference type="EMBL" id="JAMSHJ010000002">
    <property type="protein sequence ID" value="KAI5434286.1"/>
    <property type="molecule type" value="Genomic_DNA"/>
</dbReference>
<dbReference type="AlphaFoldDB" id="A0A9D5B901"/>
<protein>
    <recommendedName>
        <fullName evidence="6">FAT domain-containing protein</fullName>
    </recommendedName>
</protein>
<dbReference type="Pfam" id="PF23593">
    <property type="entry name" value="HEAT_ATR"/>
    <property type="match status" value="1"/>
</dbReference>
<keyword evidence="3" id="KW-0808">Transferase</keyword>
<dbReference type="Gramene" id="Psat02G0123200-T1">
    <property type="protein sequence ID" value="KAI5434286.1"/>
    <property type="gene ID" value="KIW84_021232"/>
</dbReference>
<comment type="subcellular location">
    <subcellularLocation>
        <location evidence="1">Nucleus</location>
    </subcellularLocation>
</comment>
<evidence type="ECO:0000256" key="5">
    <source>
        <dbReference type="ARBA" id="ARBA00023242"/>
    </source>
</evidence>
<dbReference type="GO" id="GO:0005634">
    <property type="term" value="C:nucleus"/>
    <property type="evidence" value="ECO:0007669"/>
    <property type="project" value="UniProtKB-SubCell"/>
</dbReference>
<dbReference type="InterPro" id="IPR050517">
    <property type="entry name" value="DDR_Repair_Kinase"/>
</dbReference>
<evidence type="ECO:0000256" key="1">
    <source>
        <dbReference type="ARBA" id="ARBA00004123"/>
    </source>
</evidence>
<dbReference type="GO" id="GO:0004674">
    <property type="term" value="F:protein serine/threonine kinase activity"/>
    <property type="evidence" value="ECO:0007669"/>
    <property type="project" value="UniProtKB-KW"/>
</dbReference>
<dbReference type="Pfam" id="PF10536">
    <property type="entry name" value="PMD"/>
    <property type="match status" value="1"/>
</dbReference>
<dbReference type="PANTHER" id="PTHR11139:SF69">
    <property type="entry name" value="SERINE_THREONINE-PROTEIN KINASE ATR"/>
    <property type="match status" value="1"/>
</dbReference>
<evidence type="ECO:0000259" key="6">
    <source>
        <dbReference type="PROSITE" id="PS51189"/>
    </source>
</evidence>
<dbReference type="PANTHER" id="PTHR11139">
    <property type="entry name" value="ATAXIA TELANGIECTASIA MUTATED ATM -RELATED"/>
    <property type="match status" value="1"/>
</dbReference>
<comment type="caution">
    <text evidence="7">The sequence shown here is derived from an EMBL/GenBank/DDBJ whole genome shotgun (WGS) entry which is preliminary data.</text>
</comment>